<evidence type="ECO:0000256" key="3">
    <source>
        <dbReference type="ARBA" id="ARBA00022490"/>
    </source>
</evidence>
<dbReference type="Proteomes" id="UP001151582">
    <property type="component" value="Unassembled WGS sequence"/>
</dbReference>
<dbReference type="Pfam" id="PF02985">
    <property type="entry name" value="HEAT"/>
    <property type="match status" value="1"/>
</dbReference>
<reference evidence="8" key="1">
    <citation type="submission" date="2022-07" db="EMBL/GenBank/DDBJ databases">
        <title>Phylogenomic reconstructions and comparative analyses of Kickxellomycotina fungi.</title>
        <authorList>
            <person name="Reynolds N.K."/>
            <person name="Stajich J.E."/>
            <person name="Barry K."/>
            <person name="Grigoriev I.V."/>
            <person name="Crous P."/>
            <person name="Smith M.E."/>
        </authorList>
    </citation>
    <scope>NUCLEOTIDE SEQUENCE</scope>
    <source>
        <strain evidence="8">RSA 567</strain>
    </source>
</reference>
<dbReference type="GO" id="GO:0005737">
    <property type="term" value="C:cytoplasm"/>
    <property type="evidence" value="ECO:0007669"/>
    <property type="project" value="UniProtKB-SubCell"/>
</dbReference>
<dbReference type="EMBL" id="JANBQB010001097">
    <property type="protein sequence ID" value="KAJ1972304.1"/>
    <property type="molecule type" value="Genomic_DNA"/>
</dbReference>
<sequence length="788" mass="84447">MAATFKRSKLQKLKLVEPTIDKLFGIMAQADADDDDSDEADEEDDDCPNRVALATLNSLAMNLPASSVFPPTMSRVLQCMQSSSPAARKAGMLAFAVIIEWSVELIADKVNDLIRLVVAGLQDPTIGVRRAACMALGAFAESFETEIADHHTTLLPLIFELMNDSNVEVIKHSCNALDAILEGMGSDVVQYLPALVQGLTHLLETGPTKVKLTVTAALGSAAHAAKTEFMPYFDGVIQRLQQLSAMSTDEDDYSLRAIAIDTVGIVAEAVGKDVFRPYLEDFMKLALAGLELPSGRLRDCTFLFFGTISKVLGDDFAPYLQYVVPALLQSCQVDEAVAIEDVLNGSTHDDIDLGNDSDEHGDDEDDPYYVSNAVAEEKEVAADVLGEVFENTHSHFLPYANAVVQELVKLTEHDSESVRTAVVSSLFKCLVTYHAITVASGSTLPWTAGLPPATPTDANLTQLVQLIMPAVLDMWCGEYEVSVVIQLFHELAQALKAVGPALLVFTLPKSLQEMHGTAPDATGNYICQELSAVFAKSAPCQEDVDDEDNQMDEEEKAKRDALVVGGAADVVAALCAVIGPGFANYFQAFVPAIREYYAPSHDVSERSMAIGCLGEAIVGLKEGVAPLTQDLLALFLQALSDTDAEVRSNAAFGLGVLVLHSPVDLTTQYPTVLSGLHAIVSRKGHNAAKNVLDNACGALARVSLKGPQAVPLAELVTTIVSHLPLEADFAENEPIYDLLCALAAENHPAVQPHLAQLKAVFQHVLANASEQLQPEQAAKVQAVLSSLS</sequence>
<evidence type="ECO:0000256" key="4">
    <source>
        <dbReference type="ARBA" id="ARBA00022737"/>
    </source>
</evidence>
<evidence type="ECO:0000313" key="8">
    <source>
        <dbReference type="EMBL" id="KAJ1972304.1"/>
    </source>
</evidence>
<evidence type="ECO:0000256" key="6">
    <source>
        <dbReference type="PROSITE-ProRule" id="PRU00103"/>
    </source>
</evidence>
<dbReference type="GO" id="GO:0005634">
    <property type="term" value="C:nucleus"/>
    <property type="evidence" value="ECO:0007669"/>
    <property type="project" value="UniProtKB-SubCell"/>
</dbReference>
<dbReference type="InterPro" id="IPR011989">
    <property type="entry name" value="ARM-like"/>
</dbReference>
<dbReference type="SMART" id="SM01349">
    <property type="entry name" value="TOG"/>
    <property type="match status" value="1"/>
</dbReference>
<dbReference type="InterPro" id="IPR040122">
    <property type="entry name" value="Importin_beta"/>
</dbReference>
<dbReference type="InterPro" id="IPR057600">
    <property type="entry name" value="TORTIFOLIA1/SINE1-2_N"/>
</dbReference>
<evidence type="ECO:0000259" key="7">
    <source>
        <dbReference type="SMART" id="SM01349"/>
    </source>
</evidence>
<feature type="repeat" description="HEAT" evidence="6">
    <location>
        <begin position="113"/>
        <end position="151"/>
    </location>
</feature>
<comment type="subcellular location">
    <subcellularLocation>
        <location evidence="1">Cytoplasm</location>
    </subcellularLocation>
</comment>
<dbReference type="OrthoDB" id="7862313at2759"/>
<gene>
    <name evidence="8" type="ORF">H4R34_005452</name>
</gene>
<dbReference type="AlphaFoldDB" id="A0A9W8AY60"/>
<dbReference type="InterPro" id="IPR034085">
    <property type="entry name" value="TOG"/>
</dbReference>
<feature type="repeat" description="HEAT" evidence="6">
    <location>
        <begin position="154"/>
        <end position="192"/>
    </location>
</feature>
<protein>
    <recommendedName>
        <fullName evidence="7">TOG domain-containing protein</fullName>
    </recommendedName>
</protein>
<evidence type="ECO:0000256" key="5">
    <source>
        <dbReference type="ARBA" id="ARBA00022927"/>
    </source>
</evidence>
<proteinExistence type="predicted"/>
<organism evidence="8 9">
    <name type="scientific">Dimargaris verticillata</name>
    <dbReference type="NCBI Taxonomy" id="2761393"/>
    <lineage>
        <taxon>Eukaryota</taxon>
        <taxon>Fungi</taxon>
        <taxon>Fungi incertae sedis</taxon>
        <taxon>Zoopagomycota</taxon>
        <taxon>Kickxellomycotina</taxon>
        <taxon>Dimargaritomycetes</taxon>
        <taxon>Dimargaritales</taxon>
        <taxon>Dimargaritaceae</taxon>
        <taxon>Dimargaris</taxon>
    </lineage>
</organism>
<dbReference type="PANTHER" id="PTHR10527">
    <property type="entry name" value="IMPORTIN BETA"/>
    <property type="match status" value="1"/>
</dbReference>
<dbReference type="GO" id="GO:0006606">
    <property type="term" value="P:protein import into nucleus"/>
    <property type="evidence" value="ECO:0007669"/>
    <property type="project" value="InterPro"/>
</dbReference>
<dbReference type="SUPFAM" id="SSF48371">
    <property type="entry name" value="ARM repeat"/>
    <property type="match status" value="1"/>
</dbReference>
<dbReference type="Gene3D" id="1.25.10.10">
    <property type="entry name" value="Leucine-rich Repeat Variant"/>
    <property type="match status" value="1"/>
</dbReference>
<accession>A0A9W8AY60</accession>
<evidence type="ECO:0000313" key="9">
    <source>
        <dbReference type="Proteomes" id="UP001151582"/>
    </source>
</evidence>
<dbReference type="Pfam" id="PF24714">
    <property type="entry name" value="TOR1L1_N"/>
    <property type="match status" value="1"/>
</dbReference>
<keyword evidence="4" id="KW-0677">Repeat</keyword>
<feature type="domain" description="TOG" evidence="7">
    <location>
        <begin position="58"/>
        <end position="299"/>
    </location>
</feature>
<dbReference type="InterPro" id="IPR021133">
    <property type="entry name" value="HEAT_type_2"/>
</dbReference>
<dbReference type="InterPro" id="IPR000357">
    <property type="entry name" value="HEAT"/>
</dbReference>
<keyword evidence="2" id="KW-0813">Transport</keyword>
<comment type="caution">
    <text evidence="8">The sequence shown here is derived from an EMBL/GenBank/DDBJ whole genome shotgun (WGS) entry which is preliminary data.</text>
</comment>
<keyword evidence="9" id="KW-1185">Reference proteome</keyword>
<name>A0A9W8AY60_9FUNG</name>
<keyword evidence="5" id="KW-0653">Protein transport</keyword>
<dbReference type="InterPro" id="IPR016024">
    <property type="entry name" value="ARM-type_fold"/>
</dbReference>
<evidence type="ECO:0000256" key="2">
    <source>
        <dbReference type="ARBA" id="ARBA00022448"/>
    </source>
</evidence>
<evidence type="ECO:0000256" key="1">
    <source>
        <dbReference type="ARBA" id="ARBA00004496"/>
    </source>
</evidence>
<keyword evidence="3" id="KW-0963">Cytoplasm</keyword>
<dbReference type="PROSITE" id="PS50077">
    <property type="entry name" value="HEAT_REPEAT"/>
    <property type="match status" value="2"/>
</dbReference>